<comment type="caution">
    <text evidence="2">The sequence shown here is derived from an EMBL/GenBank/DDBJ whole genome shotgun (WGS) entry which is preliminary data.</text>
</comment>
<name>A0AAV7HG50_DENCH</name>
<keyword evidence="1" id="KW-0472">Membrane</keyword>
<reference evidence="2 3" key="1">
    <citation type="journal article" date="2021" name="Hortic Res">
        <title>Chromosome-scale assembly of the Dendrobium chrysotoxum genome enhances the understanding of orchid evolution.</title>
        <authorList>
            <person name="Zhang Y."/>
            <person name="Zhang G.Q."/>
            <person name="Zhang D."/>
            <person name="Liu X.D."/>
            <person name="Xu X.Y."/>
            <person name="Sun W.H."/>
            <person name="Yu X."/>
            <person name="Zhu X."/>
            <person name="Wang Z.W."/>
            <person name="Zhao X."/>
            <person name="Zhong W.Y."/>
            <person name="Chen H."/>
            <person name="Yin W.L."/>
            <person name="Huang T."/>
            <person name="Niu S.C."/>
            <person name="Liu Z.J."/>
        </authorList>
    </citation>
    <scope>NUCLEOTIDE SEQUENCE [LARGE SCALE GENOMIC DNA]</scope>
    <source>
        <strain evidence="2">Lindl</strain>
    </source>
</reference>
<dbReference type="EMBL" id="JAGFBR010000004">
    <property type="protein sequence ID" value="KAH0467877.1"/>
    <property type="molecule type" value="Genomic_DNA"/>
</dbReference>
<evidence type="ECO:0000313" key="3">
    <source>
        <dbReference type="Proteomes" id="UP000775213"/>
    </source>
</evidence>
<keyword evidence="3" id="KW-1185">Reference proteome</keyword>
<dbReference type="Proteomes" id="UP000775213">
    <property type="component" value="Unassembled WGS sequence"/>
</dbReference>
<feature type="transmembrane region" description="Helical" evidence="1">
    <location>
        <begin position="39"/>
        <end position="63"/>
    </location>
</feature>
<evidence type="ECO:0000313" key="2">
    <source>
        <dbReference type="EMBL" id="KAH0467877.1"/>
    </source>
</evidence>
<feature type="transmembrane region" description="Helical" evidence="1">
    <location>
        <begin position="12"/>
        <end position="32"/>
    </location>
</feature>
<protein>
    <submittedName>
        <fullName evidence="2">Uncharacterized protein</fullName>
    </submittedName>
</protein>
<keyword evidence="1" id="KW-1133">Transmembrane helix</keyword>
<evidence type="ECO:0000256" key="1">
    <source>
        <dbReference type="SAM" id="Phobius"/>
    </source>
</evidence>
<accession>A0AAV7HG50</accession>
<dbReference type="AlphaFoldDB" id="A0AAV7HG50"/>
<keyword evidence="1" id="KW-0812">Transmembrane</keyword>
<organism evidence="2 3">
    <name type="scientific">Dendrobium chrysotoxum</name>
    <name type="common">Orchid</name>
    <dbReference type="NCBI Taxonomy" id="161865"/>
    <lineage>
        <taxon>Eukaryota</taxon>
        <taxon>Viridiplantae</taxon>
        <taxon>Streptophyta</taxon>
        <taxon>Embryophyta</taxon>
        <taxon>Tracheophyta</taxon>
        <taxon>Spermatophyta</taxon>
        <taxon>Magnoliopsida</taxon>
        <taxon>Liliopsida</taxon>
        <taxon>Asparagales</taxon>
        <taxon>Orchidaceae</taxon>
        <taxon>Epidendroideae</taxon>
        <taxon>Malaxideae</taxon>
        <taxon>Dendrobiinae</taxon>
        <taxon>Dendrobium</taxon>
    </lineage>
</organism>
<sequence length="67" mass="7500">MPFVKPNSTLIVTINGAGTVIELLYIFIYLLYSDRSRQINALLLIFADIAFIVVVTAIVLSIFKSHE</sequence>
<gene>
    <name evidence="2" type="ORF">IEQ34_002910</name>
</gene>
<proteinExistence type="predicted"/>